<comment type="caution">
    <text evidence="2">The sequence shown here is derived from an EMBL/GenBank/DDBJ whole genome shotgun (WGS) entry which is preliminary data.</text>
</comment>
<evidence type="ECO:0000256" key="1">
    <source>
        <dbReference type="SAM" id="Phobius"/>
    </source>
</evidence>
<keyword evidence="1" id="KW-0472">Membrane</keyword>
<reference evidence="2" key="1">
    <citation type="submission" date="2021-11" db="EMBL/GenBank/DDBJ databases">
        <title>Genome sequence.</title>
        <authorList>
            <person name="Sun Q."/>
        </authorList>
    </citation>
    <scope>NUCLEOTIDE SEQUENCE</scope>
    <source>
        <strain evidence="2">JC740</strain>
    </source>
</reference>
<organism evidence="2 3">
    <name type="scientific">Rhodopirellula halodulae</name>
    <dbReference type="NCBI Taxonomy" id="2894198"/>
    <lineage>
        <taxon>Bacteria</taxon>
        <taxon>Pseudomonadati</taxon>
        <taxon>Planctomycetota</taxon>
        <taxon>Planctomycetia</taxon>
        <taxon>Pirellulales</taxon>
        <taxon>Pirellulaceae</taxon>
        <taxon>Rhodopirellula</taxon>
    </lineage>
</organism>
<evidence type="ECO:0008006" key="4">
    <source>
        <dbReference type="Google" id="ProtNLM"/>
    </source>
</evidence>
<dbReference type="EMBL" id="JAJKFW010000025">
    <property type="protein sequence ID" value="MCC9643930.1"/>
    <property type="molecule type" value="Genomic_DNA"/>
</dbReference>
<gene>
    <name evidence="2" type="ORF">LOC71_16715</name>
</gene>
<keyword evidence="3" id="KW-1185">Reference proteome</keyword>
<proteinExistence type="predicted"/>
<name>A0ABS8NK48_9BACT</name>
<protein>
    <recommendedName>
        <fullName evidence="4">Transmembrane protein</fullName>
    </recommendedName>
</protein>
<dbReference type="RefSeq" id="WP_230274930.1">
    <property type="nucleotide sequence ID" value="NZ_JAJKFW010000025.1"/>
</dbReference>
<evidence type="ECO:0000313" key="2">
    <source>
        <dbReference type="EMBL" id="MCC9643930.1"/>
    </source>
</evidence>
<keyword evidence="1" id="KW-0812">Transmembrane</keyword>
<accession>A0ABS8NK48</accession>
<sequence length="132" mass="14953">MNDLQQHSHGDDSIEEWIERAGNYVRPSDELRPRVLEKVRQQTQQRKQTGPLLGMIGLGLAATLSFVWVGQSLQSMAPLPRMTSEEVEHRAVMRSSMTNQSLDWALMEIMEAQRPNSTSSLRFATGETEKTP</sequence>
<dbReference type="Proteomes" id="UP001430306">
    <property type="component" value="Unassembled WGS sequence"/>
</dbReference>
<keyword evidence="1" id="KW-1133">Transmembrane helix</keyword>
<evidence type="ECO:0000313" key="3">
    <source>
        <dbReference type="Proteomes" id="UP001430306"/>
    </source>
</evidence>
<feature type="transmembrane region" description="Helical" evidence="1">
    <location>
        <begin position="50"/>
        <end position="70"/>
    </location>
</feature>